<keyword evidence="3" id="KW-1003">Cell membrane</keyword>
<gene>
    <name evidence="9" type="primary">sugB_2</name>
    <name evidence="9" type="ORF">BN1051_02886</name>
</gene>
<dbReference type="InterPro" id="IPR050901">
    <property type="entry name" value="BP-dep_ABC_trans_perm"/>
</dbReference>
<evidence type="ECO:0000256" key="1">
    <source>
        <dbReference type="ARBA" id="ARBA00004651"/>
    </source>
</evidence>
<feature type="domain" description="ABC transmembrane type-1" evidence="8">
    <location>
        <begin position="75"/>
        <end position="266"/>
    </location>
</feature>
<dbReference type="PROSITE" id="PS50928">
    <property type="entry name" value="ABC_TM1"/>
    <property type="match status" value="1"/>
</dbReference>
<dbReference type="Gene3D" id="1.10.3720.10">
    <property type="entry name" value="MetI-like"/>
    <property type="match status" value="1"/>
</dbReference>
<evidence type="ECO:0000256" key="2">
    <source>
        <dbReference type="ARBA" id="ARBA00022448"/>
    </source>
</evidence>
<dbReference type="PATRIC" id="fig|1461584.3.peg.2862"/>
<evidence type="ECO:0000256" key="4">
    <source>
        <dbReference type="ARBA" id="ARBA00022692"/>
    </source>
</evidence>
<evidence type="ECO:0000256" key="3">
    <source>
        <dbReference type="ARBA" id="ARBA00022475"/>
    </source>
</evidence>
<dbReference type="InterPro" id="IPR000515">
    <property type="entry name" value="MetI-like"/>
</dbReference>
<keyword evidence="4 7" id="KW-0812">Transmembrane</keyword>
<feature type="transmembrane region" description="Helical" evidence="7">
    <location>
        <begin position="143"/>
        <end position="162"/>
    </location>
</feature>
<protein>
    <submittedName>
        <fullName evidence="9">Trehalose transport system permease protein SugB</fullName>
    </submittedName>
</protein>
<feature type="transmembrane region" description="Helical" evidence="7">
    <location>
        <begin position="112"/>
        <end position="131"/>
    </location>
</feature>
<feature type="transmembrane region" description="Helical" evidence="7">
    <location>
        <begin position="12"/>
        <end position="35"/>
    </location>
</feature>
<keyword evidence="6 7" id="KW-0472">Membrane</keyword>
<comment type="similarity">
    <text evidence="7">Belongs to the binding-protein-dependent transport system permease family.</text>
</comment>
<dbReference type="Pfam" id="PF00528">
    <property type="entry name" value="BPD_transp_1"/>
    <property type="match status" value="1"/>
</dbReference>
<accession>A0A078MXG0</accession>
<evidence type="ECO:0000313" key="9">
    <source>
        <dbReference type="EMBL" id="CEA09516.1"/>
    </source>
</evidence>
<dbReference type="InterPro" id="IPR035906">
    <property type="entry name" value="MetI-like_sf"/>
</dbReference>
<evidence type="ECO:0000256" key="5">
    <source>
        <dbReference type="ARBA" id="ARBA00022989"/>
    </source>
</evidence>
<organism evidence="9">
    <name type="scientific">Arthrobacter saudimassiliensis</name>
    <dbReference type="NCBI Taxonomy" id="1461584"/>
    <lineage>
        <taxon>Bacteria</taxon>
        <taxon>Bacillati</taxon>
        <taxon>Actinomycetota</taxon>
        <taxon>Actinomycetes</taxon>
        <taxon>Micrococcales</taxon>
        <taxon>Micrococcaceae</taxon>
        <taxon>Arthrobacter</taxon>
    </lineage>
</organism>
<keyword evidence="5 7" id="KW-1133">Transmembrane helix</keyword>
<proteinExistence type="inferred from homology"/>
<feature type="transmembrane region" description="Helical" evidence="7">
    <location>
        <begin position="243"/>
        <end position="266"/>
    </location>
</feature>
<dbReference type="GO" id="GO:0055085">
    <property type="term" value="P:transmembrane transport"/>
    <property type="evidence" value="ECO:0007669"/>
    <property type="project" value="InterPro"/>
</dbReference>
<dbReference type="PANTHER" id="PTHR32243">
    <property type="entry name" value="MALTOSE TRANSPORT SYSTEM PERMEASE-RELATED"/>
    <property type="match status" value="1"/>
</dbReference>
<name>A0A078MXG0_9MICC</name>
<evidence type="ECO:0000256" key="7">
    <source>
        <dbReference type="RuleBase" id="RU363032"/>
    </source>
</evidence>
<evidence type="ECO:0000256" key="6">
    <source>
        <dbReference type="ARBA" id="ARBA00023136"/>
    </source>
</evidence>
<comment type="subcellular location">
    <subcellularLocation>
        <location evidence="1 7">Cell membrane</location>
        <topology evidence="1 7">Multi-pass membrane protein</topology>
    </subcellularLocation>
</comment>
<keyword evidence="2 7" id="KW-0813">Transport</keyword>
<dbReference type="PANTHER" id="PTHR32243:SF18">
    <property type="entry name" value="INNER MEMBRANE ABC TRANSPORTER PERMEASE PROTEIN YCJP"/>
    <property type="match status" value="1"/>
</dbReference>
<feature type="transmembrane region" description="Helical" evidence="7">
    <location>
        <begin position="79"/>
        <end position="100"/>
    </location>
</feature>
<dbReference type="GO" id="GO:0005886">
    <property type="term" value="C:plasma membrane"/>
    <property type="evidence" value="ECO:0007669"/>
    <property type="project" value="UniProtKB-SubCell"/>
</dbReference>
<sequence>MRNRTRRGWRRYINTINISAVVIALLTAAPIYWLFASSFKPSAELGSLPPTLLPREPSLEHYREAFGQYSFGTYMFNSVLIALTATAVVLLLALLAGYALARLPVRGKGPMLVGLLVISVFPTIAVVTPLYLLERSLGMLNSYQGLILPYIAFNLPFAVWIMRNYLKDLPFELEESARMDGASVTRTVFSIILPAARPGLFTAGIFTFTACFTEFLMAMTFNAEDRFRTVPVGIALFGAEFEVPYGTIFAASVVAILPVAILVLVFRRAVVSSMTAGAVKG</sequence>
<dbReference type="CDD" id="cd06261">
    <property type="entry name" value="TM_PBP2"/>
    <property type="match status" value="1"/>
</dbReference>
<dbReference type="EMBL" id="LN483072">
    <property type="protein sequence ID" value="CEA09516.1"/>
    <property type="molecule type" value="Genomic_DNA"/>
</dbReference>
<evidence type="ECO:0000259" key="8">
    <source>
        <dbReference type="PROSITE" id="PS50928"/>
    </source>
</evidence>
<reference evidence="9" key="1">
    <citation type="submission" date="2014-07" db="EMBL/GenBank/DDBJ databases">
        <authorList>
            <person name="Urmite Genomes Urmite Genomes"/>
        </authorList>
    </citation>
    <scope>NUCLEOTIDE SEQUENCE</scope>
    <source>
        <strain evidence="9">11W110_air</strain>
    </source>
</reference>
<dbReference type="SUPFAM" id="SSF161098">
    <property type="entry name" value="MetI-like"/>
    <property type="match status" value="1"/>
</dbReference>
<dbReference type="AlphaFoldDB" id="A0A078MXG0"/>